<keyword evidence="3" id="KW-1185">Reference proteome</keyword>
<feature type="non-terminal residue" evidence="1">
    <location>
        <position position="1"/>
    </location>
</feature>
<evidence type="ECO:0000313" key="3">
    <source>
        <dbReference type="Proteomes" id="UP000659172"/>
    </source>
</evidence>
<proteinExistence type="predicted"/>
<dbReference type="Proteomes" id="UP000659172">
    <property type="component" value="Unassembled WGS sequence"/>
</dbReference>
<evidence type="ECO:0000313" key="2">
    <source>
        <dbReference type="EMBL" id="NVP58752.1"/>
    </source>
</evidence>
<reference evidence="1 3" key="1">
    <citation type="submission" date="2020-06" db="EMBL/GenBank/DDBJ databases">
        <title>Rhizobium sp.nov. isolated from the tomato plant.</title>
        <authorList>
            <person name="Thin K.K."/>
            <person name="Zhang X."/>
            <person name="He S."/>
        </authorList>
    </citation>
    <scope>NUCLEOTIDE SEQUENCE [LARGE SCALE GENOMIC DNA]</scope>
    <source>
        <strain evidence="1 3">DBTS2</strain>
    </source>
</reference>
<name>A0ABX2QP46_9HYPH</name>
<gene>
    <name evidence="1" type="ORF">HV823_25905</name>
    <name evidence="2" type="ORF">HV823_26450</name>
</gene>
<dbReference type="GO" id="GO:0006508">
    <property type="term" value="P:proteolysis"/>
    <property type="evidence" value="ECO:0007669"/>
    <property type="project" value="UniProtKB-KW"/>
</dbReference>
<dbReference type="EMBL" id="JABXYK010000070">
    <property type="protein sequence ID" value="NVP58752.1"/>
    <property type="molecule type" value="Genomic_DNA"/>
</dbReference>
<comment type="caution">
    <text evidence="1">The sequence shown here is derived from an EMBL/GenBank/DDBJ whole genome shotgun (WGS) entry which is preliminary data.</text>
</comment>
<keyword evidence="1" id="KW-0378">Hydrolase</keyword>
<organism evidence="1 3">
    <name type="scientific">Mycoplana rhizolycopersici</name>
    <dbReference type="NCBI Taxonomy" id="2746702"/>
    <lineage>
        <taxon>Bacteria</taxon>
        <taxon>Pseudomonadati</taxon>
        <taxon>Pseudomonadota</taxon>
        <taxon>Alphaproteobacteria</taxon>
        <taxon>Hyphomicrobiales</taxon>
        <taxon>Rhizobiaceae</taxon>
        <taxon>Mycoplana</taxon>
    </lineage>
</organism>
<dbReference type="GO" id="GO:0008233">
    <property type="term" value="F:peptidase activity"/>
    <property type="evidence" value="ECO:0007669"/>
    <property type="project" value="UniProtKB-KW"/>
</dbReference>
<dbReference type="InterPro" id="IPR011049">
    <property type="entry name" value="Serralysin-like_metalloprot_C"/>
</dbReference>
<keyword evidence="1" id="KW-0645">Protease</keyword>
<protein>
    <submittedName>
        <fullName evidence="1">Protease</fullName>
    </submittedName>
</protein>
<accession>A0ABX2QP46</accession>
<evidence type="ECO:0000313" key="1">
    <source>
        <dbReference type="EMBL" id="NVP58667.1"/>
    </source>
</evidence>
<dbReference type="EMBL" id="JABXYK010000032">
    <property type="protein sequence ID" value="NVP58667.1"/>
    <property type="molecule type" value="Genomic_DNA"/>
</dbReference>
<sequence length="73" mass="7920">IDLTGIDAITTKSGNQAFSFVGTEKFSKTAGELRYAKEKADTYVYGDVNGDGKADFVIHIDSLVNLKEGDFLL</sequence>
<dbReference type="Gene3D" id="2.150.10.10">
    <property type="entry name" value="Serralysin-like metalloprotease, C-terminal"/>
    <property type="match status" value="1"/>
</dbReference>